<keyword evidence="5" id="KW-1185">Reference proteome</keyword>
<feature type="region of interest" description="Disordered" evidence="1">
    <location>
        <begin position="289"/>
        <end position="324"/>
    </location>
</feature>
<accession>A0A9W9KCT8</accession>
<dbReference type="PANTHER" id="PTHR43751">
    <property type="entry name" value="SULFATASE"/>
    <property type="match status" value="1"/>
</dbReference>
<organism evidence="4 5">
    <name type="scientific">Penicillium alfredii</name>
    <dbReference type="NCBI Taxonomy" id="1506179"/>
    <lineage>
        <taxon>Eukaryota</taxon>
        <taxon>Fungi</taxon>
        <taxon>Dikarya</taxon>
        <taxon>Ascomycota</taxon>
        <taxon>Pezizomycotina</taxon>
        <taxon>Eurotiomycetes</taxon>
        <taxon>Eurotiomycetidae</taxon>
        <taxon>Eurotiales</taxon>
        <taxon>Aspergillaceae</taxon>
        <taxon>Penicillium</taxon>
    </lineage>
</organism>
<keyword evidence="2" id="KW-0472">Membrane</keyword>
<evidence type="ECO:0000256" key="1">
    <source>
        <dbReference type="SAM" id="MobiDB-lite"/>
    </source>
</evidence>
<dbReference type="RefSeq" id="XP_056512546.1">
    <property type="nucleotide sequence ID" value="XM_056654519.1"/>
</dbReference>
<evidence type="ECO:0000313" key="4">
    <source>
        <dbReference type="EMBL" id="KAJ5101715.1"/>
    </source>
</evidence>
<gene>
    <name evidence="4" type="ORF">NUU61_003937</name>
</gene>
<dbReference type="AlphaFoldDB" id="A0A9W9KCT8"/>
<dbReference type="InterPro" id="IPR017850">
    <property type="entry name" value="Alkaline_phosphatase_core_sf"/>
</dbReference>
<proteinExistence type="predicted"/>
<dbReference type="Gene3D" id="3.40.720.10">
    <property type="entry name" value="Alkaline Phosphatase, subunit A"/>
    <property type="match status" value="1"/>
</dbReference>
<feature type="domain" description="Sulfatase N-terminal" evidence="3">
    <location>
        <begin position="504"/>
        <end position="711"/>
    </location>
</feature>
<feature type="transmembrane region" description="Helical" evidence="2">
    <location>
        <begin position="69"/>
        <end position="98"/>
    </location>
</feature>
<dbReference type="InterPro" id="IPR000917">
    <property type="entry name" value="Sulfatase_N"/>
</dbReference>
<name>A0A9W9KCT8_9EURO</name>
<reference evidence="4" key="1">
    <citation type="submission" date="2022-11" db="EMBL/GenBank/DDBJ databases">
        <authorList>
            <person name="Petersen C."/>
        </authorList>
    </citation>
    <scope>NUCLEOTIDE SEQUENCE</scope>
    <source>
        <strain evidence="4">IBT 34128</strain>
    </source>
</reference>
<dbReference type="GeneID" id="81393687"/>
<dbReference type="EMBL" id="JAPMSZ010000005">
    <property type="protein sequence ID" value="KAJ5101715.1"/>
    <property type="molecule type" value="Genomic_DNA"/>
</dbReference>
<sequence length="843" mass="94616">MVANRYFVQRLILSVLVLSGISSKLLRLYQHYQSMPFSLFVIYFPTFFVPEIFLFIAVWALLYNASGRFAVATAIGAGFLACVELVATSSQFSFYYVTGGEIRWGAAKSIGTSRRGMRLLLSGLVPTVASATVIGIASCIAAPGIWHWMTRWLHSLSNSLRPKSLTSKAPPRDTLEDFVSHKPRFYTFSAGLLITGLWVIRPAVPYDHMTEALPFALLGDLSSHSKTLKATSDRFPLPELLSERFWESPHGSYKGWKPTLGHAGDTGYANQKPDWAAGSLPPGFERWSLGSDADAGNLQDDKASSSNGNRPADPPRVYYDPAQDPMRITNLDSDLLESLKEALQERDIPINHIVMVFLESTRKDVFPLKSNSRLHSQMRATQNFEEDGSEAEFNKTLASLTPIAESLTGEHSGFNVTHANASNISTGPDRGGISFDGVLTGSTLSAKSRLVNYCGVQALPVDFMAENDLVPYQPCLMQILELMNQRKNVTADSDFPDDDPLEQKWQTIFAQSATGGFQDQKKHIRQMGFHQTLFAEDINKKRSKYWHHQMERINYFGYPETEVRPYIRDMINDTLNANKRLFLSHFTSTTHHPWNTPADFSRKDYFGPHSSLSQHNTMNDYLNTIRFDDEWLGDLMGLIENAGIANQTLTVFVGDHGTAFKEDCPMTETYQNPHISTFRVPLLFHHPLLPRMHLTANTTTISILPTILDLLIATGSLNERDSKIALDLVNEYEGQSLIRPFRASHNGREAWNMGVINAGGTLLSVGSAAVPYRLGLPLSDDLEYRFTNTENDPHELSPVLGWSIESLVVEAHLRDGAEAANWLRRADKVGRWWIKERKILWNY</sequence>
<keyword evidence="2" id="KW-0812">Transmembrane</keyword>
<dbReference type="SUPFAM" id="SSF53649">
    <property type="entry name" value="Alkaline phosphatase-like"/>
    <property type="match status" value="1"/>
</dbReference>
<dbReference type="InterPro" id="IPR052701">
    <property type="entry name" value="GAG_Ulvan_Degrading_Sulfatases"/>
</dbReference>
<comment type="caution">
    <text evidence="4">The sequence shown here is derived from an EMBL/GenBank/DDBJ whole genome shotgun (WGS) entry which is preliminary data.</text>
</comment>
<protein>
    <recommendedName>
        <fullName evidence="3">Sulfatase N-terminal domain-containing protein</fullName>
    </recommendedName>
</protein>
<feature type="transmembrane region" description="Helical" evidence="2">
    <location>
        <begin position="119"/>
        <end position="146"/>
    </location>
</feature>
<reference evidence="4" key="2">
    <citation type="journal article" date="2023" name="IMA Fungus">
        <title>Comparative genomic study of the Penicillium genus elucidates a diverse pangenome and 15 lateral gene transfer events.</title>
        <authorList>
            <person name="Petersen C."/>
            <person name="Sorensen T."/>
            <person name="Nielsen M.R."/>
            <person name="Sondergaard T.E."/>
            <person name="Sorensen J.L."/>
            <person name="Fitzpatrick D.A."/>
            <person name="Frisvad J.C."/>
            <person name="Nielsen K.L."/>
        </authorList>
    </citation>
    <scope>NUCLEOTIDE SEQUENCE</scope>
    <source>
        <strain evidence="4">IBT 34128</strain>
    </source>
</reference>
<evidence type="ECO:0000256" key="2">
    <source>
        <dbReference type="SAM" id="Phobius"/>
    </source>
</evidence>
<keyword evidence="2" id="KW-1133">Transmembrane helix</keyword>
<feature type="transmembrane region" description="Helical" evidence="2">
    <location>
        <begin position="38"/>
        <end position="63"/>
    </location>
</feature>
<dbReference type="Proteomes" id="UP001141434">
    <property type="component" value="Unassembled WGS sequence"/>
</dbReference>
<evidence type="ECO:0000259" key="3">
    <source>
        <dbReference type="Pfam" id="PF00884"/>
    </source>
</evidence>
<dbReference type="Pfam" id="PF00884">
    <property type="entry name" value="Sulfatase"/>
    <property type="match status" value="1"/>
</dbReference>
<dbReference type="PANTHER" id="PTHR43751:SF3">
    <property type="entry name" value="SULFATASE N-TERMINAL DOMAIN-CONTAINING PROTEIN"/>
    <property type="match status" value="1"/>
</dbReference>
<dbReference type="OrthoDB" id="96314at2759"/>
<evidence type="ECO:0000313" key="5">
    <source>
        <dbReference type="Proteomes" id="UP001141434"/>
    </source>
</evidence>